<evidence type="ECO:0000313" key="3">
    <source>
        <dbReference type="EMBL" id="MST86377.1"/>
    </source>
</evidence>
<dbReference type="GO" id="GO:0030313">
    <property type="term" value="C:cell envelope"/>
    <property type="evidence" value="ECO:0007669"/>
    <property type="project" value="UniProtKB-SubCell"/>
</dbReference>
<dbReference type="InterPro" id="IPR042229">
    <property type="entry name" value="Listeria/Bacterioides_rpt_sf"/>
</dbReference>
<dbReference type="Gene3D" id="2.60.40.1080">
    <property type="match status" value="1"/>
</dbReference>
<evidence type="ECO:0000256" key="1">
    <source>
        <dbReference type="ARBA" id="ARBA00004196"/>
    </source>
</evidence>
<evidence type="ECO:0000259" key="2">
    <source>
        <dbReference type="PROSITE" id="PS51704"/>
    </source>
</evidence>
<comment type="caution">
    <text evidence="3">The sequence shown here is derived from an EMBL/GenBank/DDBJ whole genome shotgun (WGS) entry which is preliminary data.</text>
</comment>
<dbReference type="Proteomes" id="UP000438120">
    <property type="component" value="Unassembled WGS sequence"/>
</dbReference>
<dbReference type="PANTHER" id="PTHR46211">
    <property type="entry name" value="GLYCEROPHOSPHORYL DIESTER PHOSPHODIESTERASE"/>
    <property type="match status" value="1"/>
</dbReference>
<dbReference type="InterPro" id="IPR017946">
    <property type="entry name" value="PLC-like_Pdiesterase_TIM-brl"/>
</dbReference>
<dbReference type="EMBL" id="VUMX01000002">
    <property type="protein sequence ID" value="MST86377.1"/>
    <property type="molecule type" value="Genomic_DNA"/>
</dbReference>
<dbReference type="GO" id="GO:0006629">
    <property type="term" value="P:lipid metabolic process"/>
    <property type="evidence" value="ECO:0007669"/>
    <property type="project" value="InterPro"/>
</dbReference>
<dbReference type="PROSITE" id="PS51704">
    <property type="entry name" value="GP_PDE"/>
    <property type="match status" value="1"/>
</dbReference>
<dbReference type="InterPro" id="IPR008964">
    <property type="entry name" value="Invasin/intimin_cell_adhesion"/>
</dbReference>
<dbReference type="SUPFAM" id="SSF51695">
    <property type="entry name" value="PLC-like phosphodiesterases"/>
    <property type="match status" value="1"/>
</dbReference>
<dbReference type="Gene3D" id="3.20.20.190">
    <property type="entry name" value="Phosphatidylinositol (PI) phosphodiesterase"/>
    <property type="match status" value="1"/>
</dbReference>
<dbReference type="Pfam" id="PF09479">
    <property type="entry name" value="Flg_new"/>
    <property type="match status" value="2"/>
</dbReference>
<dbReference type="SUPFAM" id="SSF49373">
    <property type="entry name" value="Invasin/intimin cell-adhesion fragments"/>
    <property type="match status" value="1"/>
</dbReference>
<dbReference type="PANTHER" id="PTHR46211:SF14">
    <property type="entry name" value="GLYCEROPHOSPHODIESTER PHOSPHODIESTERASE"/>
    <property type="match status" value="1"/>
</dbReference>
<dbReference type="Pfam" id="PF03009">
    <property type="entry name" value="GDPD"/>
    <property type="match status" value="1"/>
</dbReference>
<dbReference type="Gene3D" id="2.60.40.4270">
    <property type="entry name" value="Listeria-Bacteroides repeat domain"/>
    <property type="match status" value="1"/>
</dbReference>
<dbReference type="GO" id="GO:0008081">
    <property type="term" value="F:phosphoric diester hydrolase activity"/>
    <property type="evidence" value="ECO:0007669"/>
    <property type="project" value="InterPro"/>
</dbReference>
<dbReference type="InterPro" id="IPR030395">
    <property type="entry name" value="GP_PDE_dom"/>
</dbReference>
<comment type="subcellular location">
    <subcellularLocation>
        <location evidence="1">Cell envelope</location>
    </subcellularLocation>
</comment>
<feature type="domain" description="GP-PDE" evidence="2">
    <location>
        <begin position="432"/>
        <end position="688"/>
    </location>
</feature>
<dbReference type="InterPro" id="IPR013378">
    <property type="entry name" value="InlB-like_B-rpt"/>
</dbReference>
<organism evidence="3 4">
    <name type="scientific">Lactobacillus porci</name>
    <dbReference type="NCBI Taxonomy" id="2012477"/>
    <lineage>
        <taxon>Bacteria</taxon>
        <taxon>Bacillati</taxon>
        <taxon>Bacillota</taxon>
        <taxon>Bacilli</taxon>
        <taxon>Lactobacillales</taxon>
        <taxon>Lactobacillaceae</taxon>
        <taxon>Lactobacillus</taxon>
    </lineage>
</organism>
<gene>
    <name evidence="3" type="ORF">FYJ62_01605</name>
</gene>
<accession>A0A6A8MCX3</accession>
<evidence type="ECO:0000313" key="4">
    <source>
        <dbReference type="Proteomes" id="UP000438120"/>
    </source>
</evidence>
<sequence length="688" mass="76314">MKLLKGLAANLFAAGPFRVECVRIEALIEKSKNIHGVDFLKKRKDSKKLLILPAALLALGLAQPVQAARRARVHRVAKKKAVLSKKRLQLLQGKTAKLTLKNGRGKTTWTSSNKKVAKVTSKGKVKAIAAGTAKIVAKNSKKRYTCTVKVTAAKRVLTLASNDGSGRRHKLTFVLGKKVTLPETGFSREGYKFLNFNAATDGKGRSYRLARAYAFKKNTTLWAQYHQLVDYTVNIDANQGFGQNAVLHEQEGQRVTLPDSGFSKPGCVLDSFNDKADGTGKKYRLGESYALKNVTLYAQYRREPISPEPERDLGLWAIDASGNFYPSQKQLTTVNFIAADQAKYVGLDDYFDYQIMALKFTNDLNPRYLGVQMGWSTHGFILDPGHKYLIMVRKSNQAPFSQAEIPEIAKLVRLENANAKTQSTSGLAKAPVRFIAHRGYSTRYPENTTLAFEKAGEEAGVWGIETDVANTADNQLLILHDQSLARTTNIQADDPNYGKSINELTFDQAESYKIKGVLPGIDQDHVYDNLHLPTLRQYLDICKKSGKEAFLELKNVNNMTALKEVVKEISEAGMQEHTTLISFNLGELEEVRNVLPGGKEIALMAIYNRQLQEDDYIYLSHLQAGADRNKDTTNVDEILAARKYGVDYGIWTVSHNDAAVDDLIKNGADKVTLNDANLVSSMSAVVEN</sequence>
<name>A0A6A8MCX3_9LACO</name>
<dbReference type="InterPro" id="IPR003343">
    <property type="entry name" value="Big_2"/>
</dbReference>
<dbReference type="OrthoDB" id="2298886at2"/>
<protein>
    <submittedName>
        <fullName evidence="3">Glycerophosphodiester phosphodiesterase</fullName>
    </submittedName>
</protein>
<dbReference type="AlphaFoldDB" id="A0A6A8MCX3"/>
<proteinExistence type="predicted"/>
<reference evidence="3 4" key="1">
    <citation type="submission" date="2019-08" db="EMBL/GenBank/DDBJ databases">
        <title>In-depth cultivation of the pig gut microbiome towards novel bacterial diversity and tailored functional studies.</title>
        <authorList>
            <person name="Wylensek D."/>
            <person name="Hitch T.C.A."/>
            <person name="Clavel T."/>
        </authorList>
    </citation>
    <scope>NUCLEOTIDE SEQUENCE [LARGE SCALE GENOMIC DNA]</scope>
    <source>
        <strain evidence="3 4">Bifido-178-WT-2B</strain>
    </source>
</reference>
<dbReference type="Pfam" id="PF02368">
    <property type="entry name" value="Big_2"/>
    <property type="match status" value="1"/>
</dbReference>
<keyword evidence="4" id="KW-1185">Reference proteome</keyword>